<dbReference type="RefSeq" id="WP_048443966.1">
    <property type="nucleotide sequence ID" value="NZ_LABY01000056.1"/>
</dbReference>
<evidence type="ECO:0000259" key="1">
    <source>
        <dbReference type="Pfam" id="PF07110"/>
    </source>
</evidence>
<name>A0A0J6SWN3_9HYPH</name>
<dbReference type="OrthoDB" id="5343971at2"/>
<dbReference type="Gene3D" id="3.30.70.100">
    <property type="match status" value="1"/>
</dbReference>
<gene>
    <name evidence="2" type="ORF">VQ02_09655</name>
</gene>
<dbReference type="NCBIfam" id="TIGR02118">
    <property type="entry name" value="EthD family reductase"/>
    <property type="match status" value="1"/>
</dbReference>
<evidence type="ECO:0000313" key="2">
    <source>
        <dbReference type="EMBL" id="KMO39645.1"/>
    </source>
</evidence>
<dbReference type="PANTHER" id="PTHR40260">
    <property type="entry name" value="BLR8190 PROTEIN"/>
    <property type="match status" value="1"/>
</dbReference>
<dbReference type="PATRIC" id="fig|298794.3.peg.6465"/>
<dbReference type="InterPro" id="IPR011008">
    <property type="entry name" value="Dimeric_a/b-barrel"/>
</dbReference>
<dbReference type="Proteomes" id="UP000035955">
    <property type="component" value="Unassembled WGS sequence"/>
</dbReference>
<dbReference type="AlphaFoldDB" id="A0A0J6SWN3"/>
<reference evidence="2 3" key="1">
    <citation type="submission" date="2015-03" db="EMBL/GenBank/DDBJ databases">
        <title>Genome sequencing of Methylobacterium variabile DSM 16961.</title>
        <authorList>
            <person name="Chaudhry V."/>
            <person name="Patil P.B."/>
        </authorList>
    </citation>
    <scope>NUCLEOTIDE SEQUENCE [LARGE SCALE GENOMIC DNA]</scope>
    <source>
        <strain evidence="2 3">DSM 16961</strain>
    </source>
</reference>
<dbReference type="EMBL" id="LABY01000056">
    <property type="protein sequence ID" value="KMO39645.1"/>
    <property type="molecule type" value="Genomic_DNA"/>
</dbReference>
<keyword evidence="3" id="KW-1185">Reference proteome</keyword>
<organism evidence="2 3">
    <name type="scientific">Methylobacterium variabile</name>
    <dbReference type="NCBI Taxonomy" id="298794"/>
    <lineage>
        <taxon>Bacteria</taxon>
        <taxon>Pseudomonadati</taxon>
        <taxon>Pseudomonadota</taxon>
        <taxon>Alphaproteobacteria</taxon>
        <taxon>Hyphomicrobiales</taxon>
        <taxon>Methylobacteriaceae</taxon>
        <taxon>Methylobacterium</taxon>
    </lineage>
</organism>
<comment type="caution">
    <text evidence="2">The sequence shown here is derived from an EMBL/GenBank/DDBJ whole genome shotgun (WGS) entry which is preliminary data.</text>
</comment>
<evidence type="ECO:0000313" key="3">
    <source>
        <dbReference type="Proteomes" id="UP000035955"/>
    </source>
</evidence>
<feature type="domain" description="EthD" evidence="1">
    <location>
        <begin position="20"/>
        <end position="91"/>
    </location>
</feature>
<proteinExistence type="predicted"/>
<dbReference type="GO" id="GO:0016491">
    <property type="term" value="F:oxidoreductase activity"/>
    <property type="evidence" value="ECO:0007669"/>
    <property type="project" value="InterPro"/>
</dbReference>
<dbReference type="InterPro" id="IPR009799">
    <property type="entry name" value="EthD_dom"/>
</dbReference>
<protein>
    <submittedName>
        <fullName evidence="2">Ethyl tert-butyl ether degradation protein EthD</fullName>
    </submittedName>
</protein>
<dbReference type="Pfam" id="PF07110">
    <property type="entry name" value="EthD"/>
    <property type="match status" value="1"/>
</dbReference>
<dbReference type="PANTHER" id="PTHR40260:SF2">
    <property type="entry name" value="BLR8190 PROTEIN"/>
    <property type="match status" value="1"/>
</dbReference>
<dbReference type="SUPFAM" id="SSF54909">
    <property type="entry name" value="Dimeric alpha+beta barrel"/>
    <property type="match status" value="1"/>
</dbReference>
<accession>A0A0J6SWN3</accession>
<sequence length="105" mass="11678">MILVSVMYPGGSDAQPFDLDYYLKHHMPLVRERWSAMGLEKAEVVKATGTPDGSPAPFQVMAYLTFRSLDDFKKAGAAHGKEIFGDIPNFFKGQPVVQINEPQSF</sequence>